<accession>A0A1E1KQ56</accession>
<sequence length="526" mass="55527">MPLINGMKMACEPCIRGHRSTKCTHANERLMVPVRKPGRPLSACPHPQDQPCGCSSVTAAIPRKQACHCSTGTITPGSDLPSPTKVTFKVDKRAGRPLSSRKQPYDPMALERMDASQLNIHGTQHGPVPYTNGYAVTAAGPQMIGFAPPFSQHHYGIPFQPSGQAIYTGPNGYMNGVIHSGLEHVVESPLATPIPFGSGDSGKFTNGSSYMEARILETAGEIRRPTGGSCCAPKQNGATKQNGHSHTSSSSSISEPREPAPVVSSCCSSKATRQTPKLEPVSTQSTPHLSHQILPQNGVYFPQPTVFTYPATYGSFQNPLHPSAWRQSIQTNNYSQAPFAPGMLPFDAPLGPGMETVHTCGCGAGCQCVGCAAHPYNAATKKYVWSAYEYSEAPLHNEPHAEGHNTTNGNGSVNGNGIATTQTSAADQASSPTAHTPSSTTSGAGEEQNYSAADFFFVNYPFSGDSCGGDTQSCPCGDDCECLGCTIHRQPPQPCMGDEPGCPCGDDCQCVGCEIHKNTGIVTPPE</sequence>
<evidence type="ECO:0000313" key="10">
    <source>
        <dbReference type="EMBL" id="CZT00137.1"/>
    </source>
</evidence>
<name>A0A1E1KQ56_9HELO</name>
<comment type="subcellular location">
    <subcellularLocation>
        <location evidence="1">Nucleus</location>
    </subcellularLocation>
</comment>
<dbReference type="GO" id="GO:0005507">
    <property type="term" value="F:copper ion binding"/>
    <property type="evidence" value="ECO:0007669"/>
    <property type="project" value="InterPro"/>
</dbReference>
<organism evidence="10 11">
    <name type="scientific">Rhynchosporium agropyri</name>
    <dbReference type="NCBI Taxonomy" id="914238"/>
    <lineage>
        <taxon>Eukaryota</taxon>
        <taxon>Fungi</taxon>
        <taxon>Dikarya</taxon>
        <taxon>Ascomycota</taxon>
        <taxon>Pezizomycotina</taxon>
        <taxon>Leotiomycetes</taxon>
        <taxon>Helotiales</taxon>
        <taxon>Ploettnerulaceae</taxon>
        <taxon>Rhynchosporium</taxon>
    </lineage>
</organism>
<dbReference type="Proteomes" id="UP000178912">
    <property type="component" value="Unassembled WGS sequence"/>
</dbReference>
<dbReference type="GO" id="GO:0000981">
    <property type="term" value="F:DNA-binding transcription factor activity, RNA polymerase II-specific"/>
    <property type="evidence" value="ECO:0007669"/>
    <property type="project" value="TreeGrafter"/>
</dbReference>
<dbReference type="Pfam" id="PF00649">
    <property type="entry name" value="Copper-fist"/>
    <property type="match status" value="1"/>
</dbReference>
<dbReference type="Gene3D" id="3.90.430.10">
    <property type="entry name" value="Copper fist DNA-binding domain"/>
    <property type="match status" value="1"/>
</dbReference>
<dbReference type="GO" id="GO:0045944">
    <property type="term" value="P:positive regulation of transcription by RNA polymerase II"/>
    <property type="evidence" value="ECO:0007669"/>
    <property type="project" value="TreeGrafter"/>
</dbReference>
<dbReference type="PROSITE" id="PS01119">
    <property type="entry name" value="COPPER_FIST_1"/>
    <property type="match status" value="1"/>
</dbReference>
<feature type="region of interest" description="Disordered" evidence="8">
    <location>
        <begin position="223"/>
        <end position="289"/>
    </location>
</feature>
<keyword evidence="4" id="KW-0186">Copper</keyword>
<dbReference type="FunFam" id="3.90.430.10:FF:000001">
    <property type="entry name" value="Copper fist DNA-binding protein"/>
    <property type="match status" value="1"/>
</dbReference>
<gene>
    <name evidence="10" type="ORF">RAG0_08289</name>
</gene>
<dbReference type="GO" id="GO:0006879">
    <property type="term" value="P:intracellular iron ion homeostasis"/>
    <property type="evidence" value="ECO:0007669"/>
    <property type="project" value="TreeGrafter"/>
</dbReference>
<evidence type="ECO:0000256" key="6">
    <source>
        <dbReference type="ARBA" id="ARBA00023163"/>
    </source>
</evidence>
<dbReference type="AlphaFoldDB" id="A0A1E1KQ56"/>
<dbReference type="PROSITE" id="PS50073">
    <property type="entry name" value="COPPER_FIST_2"/>
    <property type="match status" value="1"/>
</dbReference>
<keyword evidence="5" id="KW-0805">Transcription regulation</keyword>
<dbReference type="InterPro" id="IPR051763">
    <property type="entry name" value="Copper_Homeo_Regul"/>
</dbReference>
<dbReference type="InterPro" id="IPR036395">
    <property type="entry name" value="Cu_fist_DNA-bd_dom_sf"/>
</dbReference>
<evidence type="ECO:0000256" key="2">
    <source>
        <dbReference type="ARBA" id="ARBA00022723"/>
    </source>
</evidence>
<dbReference type="SMART" id="SM01090">
    <property type="entry name" value="Copper-fist"/>
    <property type="match status" value="1"/>
</dbReference>
<protein>
    <submittedName>
        <fullName evidence="10">Related to putative copper-activated transcription factor</fullName>
    </submittedName>
</protein>
<evidence type="ECO:0000256" key="8">
    <source>
        <dbReference type="SAM" id="MobiDB-lite"/>
    </source>
</evidence>
<keyword evidence="7" id="KW-0539">Nucleus</keyword>
<keyword evidence="11" id="KW-1185">Reference proteome</keyword>
<evidence type="ECO:0000256" key="5">
    <source>
        <dbReference type="ARBA" id="ARBA00023015"/>
    </source>
</evidence>
<dbReference type="GO" id="GO:0005634">
    <property type="term" value="C:nucleus"/>
    <property type="evidence" value="ECO:0007669"/>
    <property type="project" value="UniProtKB-SubCell"/>
</dbReference>
<evidence type="ECO:0000259" key="9">
    <source>
        <dbReference type="PROSITE" id="PS50073"/>
    </source>
</evidence>
<dbReference type="SUPFAM" id="SSF57879">
    <property type="entry name" value="Zinc domain conserved in yeast copper-regulated transcription factors"/>
    <property type="match status" value="1"/>
</dbReference>
<dbReference type="SMART" id="SM00412">
    <property type="entry name" value="Cu_FIST"/>
    <property type="match status" value="1"/>
</dbReference>
<evidence type="ECO:0000256" key="1">
    <source>
        <dbReference type="ARBA" id="ARBA00004123"/>
    </source>
</evidence>
<dbReference type="InterPro" id="IPR001083">
    <property type="entry name" value="Cu_fist_DNA-bd_dom"/>
</dbReference>
<dbReference type="GO" id="GO:0006878">
    <property type="term" value="P:intracellular copper ion homeostasis"/>
    <property type="evidence" value="ECO:0007669"/>
    <property type="project" value="TreeGrafter"/>
</dbReference>
<dbReference type="PRINTS" id="PR00617">
    <property type="entry name" value="COPPERFIST"/>
</dbReference>
<dbReference type="PANTHER" id="PTHR28088">
    <property type="entry name" value="TRANSCRIPTIONAL ACTIVATOR HAA1-RELATED"/>
    <property type="match status" value="1"/>
</dbReference>
<reference evidence="11" key="1">
    <citation type="submission" date="2016-03" db="EMBL/GenBank/DDBJ databases">
        <authorList>
            <person name="Guldener U."/>
        </authorList>
    </citation>
    <scope>NUCLEOTIDE SEQUENCE [LARGE SCALE GENOMIC DNA]</scope>
    <source>
        <strain evidence="11">04CH-RAC-A.6.1</strain>
    </source>
</reference>
<feature type="compositionally biased region" description="Low complexity" evidence="8">
    <location>
        <begin position="404"/>
        <end position="442"/>
    </location>
</feature>
<proteinExistence type="predicted"/>
<keyword evidence="2" id="KW-0479">Metal-binding</keyword>
<dbReference type="EMBL" id="FJUX01000043">
    <property type="protein sequence ID" value="CZT00137.1"/>
    <property type="molecule type" value="Genomic_DNA"/>
</dbReference>
<keyword evidence="6" id="KW-0804">Transcription</keyword>
<feature type="domain" description="Copper-fist" evidence="9">
    <location>
        <begin position="1"/>
        <end position="41"/>
    </location>
</feature>
<dbReference type="OrthoDB" id="5600085at2759"/>
<feature type="region of interest" description="Disordered" evidence="8">
    <location>
        <begin position="396"/>
        <end position="446"/>
    </location>
</feature>
<evidence type="ECO:0000256" key="3">
    <source>
        <dbReference type="ARBA" id="ARBA00022833"/>
    </source>
</evidence>
<feature type="compositionally biased region" description="Polar residues" evidence="8">
    <location>
        <begin position="265"/>
        <end position="289"/>
    </location>
</feature>
<evidence type="ECO:0000313" key="11">
    <source>
        <dbReference type="Proteomes" id="UP000178912"/>
    </source>
</evidence>
<keyword evidence="3" id="KW-0862">Zinc</keyword>
<evidence type="ECO:0000256" key="7">
    <source>
        <dbReference type="ARBA" id="ARBA00023242"/>
    </source>
</evidence>
<feature type="compositionally biased region" description="Low complexity" evidence="8">
    <location>
        <begin position="244"/>
        <end position="254"/>
    </location>
</feature>
<dbReference type="PANTHER" id="PTHR28088:SF9">
    <property type="entry name" value="TRANSCRIPTION FACTOR GRISEA, PUTATIVE (AFU_ORTHOLOGUE AFUA_1G13190)-RELATED"/>
    <property type="match status" value="1"/>
</dbReference>
<evidence type="ECO:0000256" key="4">
    <source>
        <dbReference type="ARBA" id="ARBA00023008"/>
    </source>
</evidence>
<dbReference type="GO" id="GO:0000978">
    <property type="term" value="F:RNA polymerase II cis-regulatory region sequence-specific DNA binding"/>
    <property type="evidence" value="ECO:0007669"/>
    <property type="project" value="TreeGrafter"/>
</dbReference>